<sequence>MGKALLIILPGSLIVLLSRDLAIKRRKFCGCRMGFELRGGDDDGDDHPLRRSGAVGDRRNAPRHSSGADTPPLTGRRFRITKA</sequence>
<evidence type="ECO:0000313" key="2">
    <source>
        <dbReference type="EMBL" id="USI72996.1"/>
    </source>
</evidence>
<proteinExistence type="predicted"/>
<reference evidence="2" key="1">
    <citation type="journal article" date="2022" name="Toxins">
        <title>Genomic Analysis of Sphingopyxis sp. USTB-05 for Biodegrading Cyanobacterial Hepatotoxins.</title>
        <authorList>
            <person name="Liu C."/>
            <person name="Xu Q."/>
            <person name="Zhao Z."/>
            <person name="Zhang H."/>
            <person name="Liu X."/>
            <person name="Yin C."/>
            <person name="Liu Y."/>
            <person name="Yan H."/>
        </authorList>
    </citation>
    <scope>NUCLEOTIDE SEQUENCE</scope>
    <source>
        <strain evidence="2">NBD5</strain>
    </source>
</reference>
<feature type="compositionally biased region" description="Basic and acidic residues" evidence="1">
    <location>
        <begin position="38"/>
        <end position="49"/>
    </location>
</feature>
<name>A0ABY4X8J4_9SPHN</name>
<accession>A0ABY4X8J4</accession>
<evidence type="ECO:0000256" key="1">
    <source>
        <dbReference type="SAM" id="MobiDB-lite"/>
    </source>
</evidence>
<evidence type="ECO:0000313" key="3">
    <source>
        <dbReference type="Proteomes" id="UP001056937"/>
    </source>
</evidence>
<dbReference type="EMBL" id="CP084930">
    <property type="protein sequence ID" value="USI72996.1"/>
    <property type="molecule type" value="Genomic_DNA"/>
</dbReference>
<dbReference type="Proteomes" id="UP001056937">
    <property type="component" value="Chromosome 1"/>
</dbReference>
<gene>
    <name evidence="2" type="ORF">LHA26_00515</name>
</gene>
<dbReference type="RefSeq" id="WP_252166807.1">
    <property type="nucleotide sequence ID" value="NZ_CP084930.1"/>
</dbReference>
<evidence type="ECO:0008006" key="4">
    <source>
        <dbReference type="Google" id="ProtNLM"/>
    </source>
</evidence>
<keyword evidence="3" id="KW-1185">Reference proteome</keyword>
<protein>
    <recommendedName>
        <fullName evidence="4">Secreted protein</fullName>
    </recommendedName>
</protein>
<feature type="region of interest" description="Disordered" evidence="1">
    <location>
        <begin position="37"/>
        <end position="83"/>
    </location>
</feature>
<organism evidence="2 3">
    <name type="scientific">Sphingomonas morindae</name>
    <dbReference type="NCBI Taxonomy" id="1541170"/>
    <lineage>
        <taxon>Bacteria</taxon>
        <taxon>Pseudomonadati</taxon>
        <taxon>Pseudomonadota</taxon>
        <taxon>Alphaproteobacteria</taxon>
        <taxon>Sphingomonadales</taxon>
        <taxon>Sphingomonadaceae</taxon>
        <taxon>Sphingomonas</taxon>
    </lineage>
</organism>